<organism evidence="10 11">
    <name type="scientific">Sphingobacterium spiritivorum</name>
    <name type="common">Flavobacterium spiritivorum</name>
    <dbReference type="NCBI Taxonomy" id="258"/>
    <lineage>
        <taxon>Bacteria</taxon>
        <taxon>Pseudomonadati</taxon>
        <taxon>Bacteroidota</taxon>
        <taxon>Sphingobacteriia</taxon>
        <taxon>Sphingobacteriales</taxon>
        <taxon>Sphingobacteriaceae</taxon>
        <taxon>Sphingobacterium</taxon>
    </lineage>
</organism>
<evidence type="ECO:0000256" key="2">
    <source>
        <dbReference type="ARBA" id="ARBA00022448"/>
    </source>
</evidence>
<keyword evidence="3 7" id="KW-1134">Transmembrane beta strand</keyword>
<keyword evidence="10" id="KW-0675">Receptor</keyword>
<keyword evidence="4 7" id="KW-0812">Transmembrane</keyword>
<dbReference type="SUPFAM" id="SSF49464">
    <property type="entry name" value="Carboxypeptidase regulatory domain-like"/>
    <property type="match status" value="1"/>
</dbReference>
<dbReference type="InterPro" id="IPR036942">
    <property type="entry name" value="Beta-barrel_TonB_sf"/>
</dbReference>
<dbReference type="NCBIfam" id="TIGR04056">
    <property type="entry name" value="OMP_RagA_SusC"/>
    <property type="match status" value="1"/>
</dbReference>
<dbReference type="Pfam" id="PF13715">
    <property type="entry name" value="CarbopepD_reg_2"/>
    <property type="match status" value="1"/>
</dbReference>
<dbReference type="SUPFAM" id="SSF56935">
    <property type="entry name" value="Porins"/>
    <property type="match status" value="1"/>
</dbReference>
<evidence type="ECO:0000313" key="10">
    <source>
        <dbReference type="EMBL" id="SUI97363.1"/>
    </source>
</evidence>
<reference evidence="10 11" key="1">
    <citation type="submission" date="2018-06" db="EMBL/GenBank/DDBJ databases">
        <authorList>
            <consortium name="Pathogen Informatics"/>
            <person name="Doyle S."/>
        </authorList>
    </citation>
    <scope>NUCLEOTIDE SEQUENCE [LARGE SCALE GENOMIC DNA]</scope>
    <source>
        <strain evidence="10 11">NCTC11388</strain>
    </source>
</reference>
<dbReference type="PROSITE" id="PS52016">
    <property type="entry name" value="TONB_DEPENDENT_REC_3"/>
    <property type="match status" value="1"/>
</dbReference>
<proteinExistence type="inferred from homology"/>
<dbReference type="InterPro" id="IPR037066">
    <property type="entry name" value="Plug_dom_sf"/>
</dbReference>
<dbReference type="AlphaFoldDB" id="A0A380B9E2"/>
<dbReference type="NCBIfam" id="TIGR04057">
    <property type="entry name" value="SusC_RagA_signa"/>
    <property type="match status" value="1"/>
</dbReference>
<dbReference type="EMBL" id="UGYW01000001">
    <property type="protein sequence ID" value="SUI97363.1"/>
    <property type="molecule type" value="Genomic_DNA"/>
</dbReference>
<evidence type="ECO:0000256" key="7">
    <source>
        <dbReference type="PROSITE-ProRule" id="PRU01360"/>
    </source>
</evidence>
<dbReference type="InterPro" id="IPR023997">
    <property type="entry name" value="TonB-dep_OMP_SusC/RagA_CS"/>
</dbReference>
<dbReference type="InterPro" id="IPR039426">
    <property type="entry name" value="TonB-dep_rcpt-like"/>
</dbReference>
<dbReference type="GO" id="GO:0009279">
    <property type="term" value="C:cell outer membrane"/>
    <property type="evidence" value="ECO:0007669"/>
    <property type="project" value="UniProtKB-SubCell"/>
</dbReference>
<name>A0A380B9E2_SPHSI</name>
<accession>A0A380B9E2</accession>
<evidence type="ECO:0000259" key="9">
    <source>
        <dbReference type="Pfam" id="PF07715"/>
    </source>
</evidence>
<evidence type="ECO:0000256" key="8">
    <source>
        <dbReference type="SAM" id="SignalP"/>
    </source>
</evidence>
<sequence>MGLTTIKFHELLKATLIVLLLSLGSSQVFAQTRQIKGLVLDGQNQSPIAGATIKLVGTEQAASSDQNGTFTINTTSTSNTLSVSSVGYETKTATAGANGAQVTIVLTPSMQELESVVVTALGINRAQKSLTYSTQQVNSEELNRVKSPNLINTLNGKVAGVNIAPSSSGPGGSAKVVLRGNKSASGNNQVLYVIDGVPINNSTLGTQPSNVFGGERDPGDPIALINPEDIENISILKGASAAALYGSQAANGVILVTTKSGKQGRTVVNFSSSATLETPAYTPEFQNKYGQGSNGVASTTGSSSWGEEISGQNYDNVGKFFRTGNNFTNSITLSGGNEKNQTYFSYSNTQAQGITPNNDLSRHNFNFKESANFFNDKLKVEGGANYITQKLENAPQTGFYFNPIVGLYLLPRSIDISPYKDFEKFNPQRNLYDQNWFSITDNETTQQNPWWIVNRNQNSSVRNRLLLSGSAKYTATPWLSVQARGSLDRTSEVYERKVYAGTQSILSRPNGRYDYTNTTITQQYADLVANVNFDVTDKFKISGVVGTSITDWKTEGVDYNSGQESLKIPNVFTLQNSTTPRPSTLSAMRRQLQSVFASANLSYDNWLYLDLTARNDWSSTLAFTGNKSFFYPSAGLGVVLNDKLNLPSFINMAKIRGSFAQVGNDLPPYTTLLTNRLDPYAVLTLNDIAFLRELKPEMTNSLEIGTEWRMWNNRLSVDVTYYKTNTKNQFFKIAASQASFYNQYAINAGNIQNQGIEALISLDAVKSEDFNWTTSINYSYNKNKILELDDRIKDFSLTGESRNNYASKFEVGGSFGDIYGQDFQKDDQGRIIVSDGIPQKNSNYTKLGNANPLWQMGWNNNFSYKNLSLSFLIDGKFDYEVMSVTQAVLDGYGVSKASGDAREAGGVAINGVTPAGVPVTSIDANKWYTSTGGIGPVTSNYIYDGTVVRLRELTLGYDFNIKQGFIKKLKVSAVGRNLFYISKKAPFDPEVTMSTGNTLSGVDIFMMPATRNYGLTLNATF</sequence>
<gene>
    <name evidence="10" type="ORF">NCTC11388_00373</name>
</gene>
<dbReference type="InterPro" id="IPR023996">
    <property type="entry name" value="TonB-dep_OMP_SusC/RagA"/>
</dbReference>
<keyword evidence="5 7" id="KW-0472">Membrane</keyword>
<comment type="similarity">
    <text evidence="7">Belongs to the TonB-dependent receptor family.</text>
</comment>
<evidence type="ECO:0000256" key="4">
    <source>
        <dbReference type="ARBA" id="ARBA00022692"/>
    </source>
</evidence>
<dbReference type="Proteomes" id="UP000254893">
    <property type="component" value="Unassembled WGS sequence"/>
</dbReference>
<evidence type="ECO:0000256" key="6">
    <source>
        <dbReference type="ARBA" id="ARBA00023237"/>
    </source>
</evidence>
<keyword evidence="2 7" id="KW-0813">Transport</keyword>
<evidence type="ECO:0000256" key="5">
    <source>
        <dbReference type="ARBA" id="ARBA00023136"/>
    </source>
</evidence>
<dbReference type="InterPro" id="IPR012910">
    <property type="entry name" value="Plug_dom"/>
</dbReference>
<feature type="signal peptide" evidence="8">
    <location>
        <begin position="1"/>
        <end position="30"/>
    </location>
</feature>
<dbReference type="Gene3D" id="2.170.130.10">
    <property type="entry name" value="TonB-dependent receptor, plug domain"/>
    <property type="match status" value="1"/>
</dbReference>
<keyword evidence="8" id="KW-0732">Signal</keyword>
<dbReference type="RefSeq" id="WP_115168855.1">
    <property type="nucleotide sequence ID" value="NZ_UGYW01000001.1"/>
</dbReference>
<evidence type="ECO:0000256" key="3">
    <source>
        <dbReference type="ARBA" id="ARBA00022452"/>
    </source>
</evidence>
<feature type="chain" id="PRO_5016888408" evidence="8">
    <location>
        <begin position="31"/>
        <end position="1021"/>
    </location>
</feature>
<dbReference type="Gene3D" id="2.40.170.20">
    <property type="entry name" value="TonB-dependent receptor, beta-barrel domain"/>
    <property type="match status" value="1"/>
</dbReference>
<dbReference type="Gene3D" id="2.60.40.1120">
    <property type="entry name" value="Carboxypeptidase-like, regulatory domain"/>
    <property type="match status" value="1"/>
</dbReference>
<evidence type="ECO:0000256" key="1">
    <source>
        <dbReference type="ARBA" id="ARBA00004571"/>
    </source>
</evidence>
<comment type="subcellular location">
    <subcellularLocation>
        <location evidence="1 7">Cell outer membrane</location>
        <topology evidence="1 7">Multi-pass membrane protein</topology>
    </subcellularLocation>
</comment>
<dbReference type="Pfam" id="PF07715">
    <property type="entry name" value="Plug"/>
    <property type="match status" value="1"/>
</dbReference>
<dbReference type="InterPro" id="IPR008969">
    <property type="entry name" value="CarboxyPept-like_regulatory"/>
</dbReference>
<evidence type="ECO:0000313" key="11">
    <source>
        <dbReference type="Proteomes" id="UP000254893"/>
    </source>
</evidence>
<feature type="domain" description="TonB-dependent receptor plug" evidence="9">
    <location>
        <begin position="127"/>
        <end position="253"/>
    </location>
</feature>
<keyword evidence="6 7" id="KW-0998">Cell outer membrane</keyword>
<protein>
    <submittedName>
        <fullName evidence="10">Outer membrane receptor for ferrienterochelin and colicins</fullName>
    </submittedName>
</protein>